<protein>
    <submittedName>
        <fullName evidence="2">Uncharacterized protein</fullName>
    </submittedName>
</protein>
<dbReference type="Proteomes" id="UP000887564">
    <property type="component" value="Unplaced"/>
</dbReference>
<dbReference type="PANTHER" id="PTHR11884">
    <property type="entry name" value="SELECTIN LIGAND RELATED"/>
    <property type="match status" value="1"/>
</dbReference>
<dbReference type="GO" id="GO:0017134">
    <property type="term" value="F:fibroblast growth factor binding"/>
    <property type="evidence" value="ECO:0007669"/>
    <property type="project" value="TreeGrafter"/>
</dbReference>
<keyword evidence="1" id="KW-1185">Reference proteome</keyword>
<dbReference type="GO" id="GO:0000139">
    <property type="term" value="C:Golgi membrane"/>
    <property type="evidence" value="ECO:0007669"/>
    <property type="project" value="TreeGrafter"/>
</dbReference>
<reference evidence="2" key="1">
    <citation type="submission" date="2022-11" db="UniProtKB">
        <authorList>
            <consortium name="WormBaseParasite"/>
        </authorList>
    </citation>
    <scope>IDENTIFICATION</scope>
</reference>
<evidence type="ECO:0000313" key="1">
    <source>
        <dbReference type="Proteomes" id="UP000887564"/>
    </source>
</evidence>
<proteinExistence type="predicted"/>
<name>A0A914S0L4_PAREQ</name>
<dbReference type="AlphaFoldDB" id="A0A914S0L4"/>
<organism evidence="1 2">
    <name type="scientific">Parascaris equorum</name>
    <name type="common">Equine roundworm</name>
    <dbReference type="NCBI Taxonomy" id="6256"/>
    <lineage>
        <taxon>Eukaryota</taxon>
        <taxon>Metazoa</taxon>
        <taxon>Ecdysozoa</taxon>
        <taxon>Nematoda</taxon>
        <taxon>Chromadorea</taxon>
        <taxon>Rhabditida</taxon>
        <taxon>Spirurina</taxon>
        <taxon>Ascaridomorpha</taxon>
        <taxon>Ascaridoidea</taxon>
        <taxon>Ascarididae</taxon>
        <taxon>Parascaris</taxon>
    </lineage>
</organism>
<accession>A0A914S0L4</accession>
<sequence length="112" mass="13084">MEDVQSGNGKVFECLMNHRNDQFMEPACAQILGERAALLGQNFRLSHPLDAKFSEQCQHEMLEHRRMMMSEFRMSPEVVLTCGQIDFMIYQGVLKVILRPTTFSIKFRRNEN</sequence>
<evidence type="ECO:0000313" key="2">
    <source>
        <dbReference type="WBParaSite" id="PEQ_0001211801-mRNA-1"/>
    </source>
</evidence>
<dbReference type="InterPro" id="IPR039728">
    <property type="entry name" value="GLG1"/>
</dbReference>
<dbReference type="WBParaSite" id="PEQ_0001211801-mRNA-1">
    <property type="protein sequence ID" value="PEQ_0001211801-mRNA-1"/>
    <property type="gene ID" value="PEQ_0001211801"/>
</dbReference>
<dbReference type="PANTHER" id="PTHR11884:SF1">
    <property type="entry name" value="GOLGI APPARATUS PROTEIN 1"/>
    <property type="match status" value="1"/>
</dbReference>